<proteinExistence type="predicted"/>
<reference evidence="1" key="1">
    <citation type="submission" date="2020-08" db="EMBL/GenBank/DDBJ databases">
        <title>Genome public.</title>
        <authorList>
            <person name="Liu C."/>
            <person name="Sun Q."/>
        </authorList>
    </citation>
    <scope>NUCLEOTIDE SEQUENCE</scope>
    <source>
        <strain evidence="1">N12</strain>
    </source>
</reference>
<dbReference type="GO" id="GO:0051537">
    <property type="term" value="F:2 iron, 2 sulfur cluster binding"/>
    <property type="evidence" value="ECO:0007669"/>
    <property type="project" value="InterPro"/>
</dbReference>
<comment type="caution">
    <text evidence="1">The sequence shown here is derived from an EMBL/GenBank/DDBJ whole genome shotgun (WGS) entry which is preliminary data.</text>
</comment>
<dbReference type="InterPro" id="IPR036922">
    <property type="entry name" value="Rieske_2Fe-2S_sf"/>
</dbReference>
<sequence length="148" mass="15925">MRRLIFIFLMTVIAVSCGDDYKSSIPDVRFDFSCSLVQAEYSKLTTPGQFIKKTKNVHGIPVGYAGIIIGQSVYSDGYTYLAFEAACPVEASRTVSINVQNDGLGKAICPSCGTTYDLNNGGAPTGAGKEYLKRYTAVVSGTTLQVRN</sequence>
<name>A0A926INH1_9BACT</name>
<keyword evidence="2" id="KW-1185">Reference proteome</keyword>
<evidence type="ECO:0008006" key="3">
    <source>
        <dbReference type="Google" id="ProtNLM"/>
    </source>
</evidence>
<protein>
    <recommendedName>
        <fullName evidence="3">Rieske domain-containing protein</fullName>
    </recommendedName>
</protein>
<dbReference type="RefSeq" id="WP_262433459.1">
    <property type="nucleotide sequence ID" value="NZ_JACRTF010000001.1"/>
</dbReference>
<evidence type="ECO:0000313" key="1">
    <source>
        <dbReference type="EMBL" id="MBC8592244.1"/>
    </source>
</evidence>
<organism evidence="1 2">
    <name type="scientific">Jilunia laotingensis</name>
    <dbReference type="NCBI Taxonomy" id="2763675"/>
    <lineage>
        <taxon>Bacteria</taxon>
        <taxon>Pseudomonadati</taxon>
        <taxon>Bacteroidota</taxon>
        <taxon>Bacteroidia</taxon>
        <taxon>Bacteroidales</taxon>
        <taxon>Bacteroidaceae</taxon>
        <taxon>Jilunia</taxon>
    </lineage>
</organism>
<accession>A0A926INH1</accession>
<dbReference type="AlphaFoldDB" id="A0A926INH1"/>
<dbReference type="Gene3D" id="2.102.10.10">
    <property type="entry name" value="Rieske [2Fe-2S] iron-sulphur domain"/>
    <property type="match status" value="1"/>
</dbReference>
<dbReference type="PROSITE" id="PS51257">
    <property type="entry name" value="PROKAR_LIPOPROTEIN"/>
    <property type="match status" value="1"/>
</dbReference>
<dbReference type="EMBL" id="JACRTF010000001">
    <property type="protein sequence ID" value="MBC8592244.1"/>
    <property type="molecule type" value="Genomic_DNA"/>
</dbReference>
<gene>
    <name evidence="1" type="ORF">H8744_03120</name>
</gene>
<dbReference type="Proteomes" id="UP000651085">
    <property type="component" value="Unassembled WGS sequence"/>
</dbReference>
<evidence type="ECO:0000313" key="2">
    <source>
        <dbReference type="Proteomes" id="UP000651085"/>
    </source>
</evidence>